<dbReference type="PROSITE" id="PS50011">
    <property type="entry name" value="PROTEIN_KINASE_DOM"/>
    <property type="match status" value="1"/>
</dbReference>
<dbReference type="InterPro" id="IPR008271">
    <property type="entry name" value="Ser/Thr_kinase_AS"/>
</dbReference>
<dbReference type="GO" id="GO:0005524">
    <property type="term" value="F:ATP binding"/>
    <property type="evidence" value="ECO:0007669"/>
    <property type="project" value="UniProtKB-UniRule"/>
</dbReference>
<dbReference type="GO" id="GO:0004674">
    <property type="term" value="F:protein serine/threonine kinase activity"/>
    <property type="evidence" value="ECO:0007669"/>
    <property type="project" value="UniProtKB-KW"/>
</dbReference>
<feature type="active site" description="Proton acceptor" evidence="7">
    <location>
        <position position="141"/>
    </location>
</feature>
<accession>A0AAD1UI16</accession>
<evidence type="ECO:0000256" key="4">
    <source>
        <dbReference type="ARBA" id="ARBA00022741"/>
    </source>
</evidence>
<keyword evidence="2 11" id="KW-0723">Serine/threonine-protein kinase</keyword>
<dbReference type="PROSITE" id="PS00107">
    <property type="entry name" value="PROTEIN_KINASE_ATP"/>
    <property type="match status" value="1"/>
</dbReference>
<gene>
    <name evidence="13" type="ORF">ECRASSUSDP1_LOCUS9572</name>
</gene>
<evidence type="ECO:0000313" key="14">
    <source>
        <dbReference type="Proteomes" id="UP001295684"/>
    </source>
</evidence>
<name>A0AAD1UI16_EUPCR</name>
<feature type="binding site" evidence="8 10">
    <location>
        <position position="36"/>
    </location>
    <ligand>
        <name>ATP</name>
        <dbReference type="ChEBI" id="CHEBI:30616"/>
    </ligand>
</feature>
<dbReference type="PANTHER" id="PTHR24350">
    <property type="entry name" value="SERINE/THREONINE-PROTEIN KINASE IAL-RELATED"/>
    <property type="match status" value="1"/>
</dbReference>
<dbReference type="InterPro" id="IPR017441">
    <property type="entry name" value="Protein_kinase_ATP_BS"/>
</dbReference>
<dbReference type="PROSITE" id="PS00108">
    <property type="entry name" value="PROTEIN_KINASE_ST"/>
    <property type="match status" value="1"/>
</dbReference>
<dbReference type="InterPro" id="IPR030616">
    <property type="entry name" value="Aur-like"/>
</dbReference>
<feature type="domain" description="Protein kinase" evidence="12">
    <location>
        <begin position="7"/>
        <end position="280"/>
    </location>
</feature>
<evidence type="ECO:0000256" key="11">
    <source>
        <dbReference type="RuleBase" id="RU000304"/>
    </source>
</evidence>
<reference evidence="13" key="1">
    <citation type="submission" date="2023-07" db="EMBL/GenBank/DDBJ databases">
        <authorList>
            <consortium name="AG Swart"/>
            <person name="Singh M."/>
            <person name="Singh A."/>
            <person name="Seah K."/>
            <person name="Emmerich C."/>
        </authorList>
    </citation>
    <scope>NUCLEOTIDE SEQUENCE</scope>
    <source>
        <strain evidence="13">DP1</strain>
    </source>
</reference>
<keyword evidence="4 8" id="KW-0547">Nucleotide-binding</keyword>
<evidence type="ECO:0000259" key="12">
    <source>
        <dbReference type="PROSITE" id="PS50011"/>
    </source>
</evidence>
<evidence type="ECO:0000256" key="9">
    <source>
        <dbReference type="PIRSR" id="PIRSR630616-3"/>
    </source>
</evidence>
<keyword evidence="3" id="KW-0808">Transferase</keyword>
<evidence type="ECO:0000313" key="13">
    <source>
        <dbReference type="EMBL" id="CAI2368281.1"/>
    </source>
</evidence>
<dbReference type="EMBL" id="CAMPGE010009414">
    <property type="protein sequence ID" value="CAI2368281.1"/>
    <property type="molecule type" value="Genomic_DNA"/>
</dbReference>
<dbReference type="Gene3D" id="1.10.510.10">
    <property type="entry name" value="Transferase(Phosphotransferase) domain 1"/>
    <property type="match status" value="1"/>
</dbReference>
<sequence>MATIDQYQILRDLGSGAFSQVKLGKHIETGDLVALKIIKDDDSQNGNTAETFKTEIEIMSDINHPNIINMLSSTDDGTLKEANGDVKENVFYLALELASGGELFDFIAQSGSFSEPVARFYFHQMMDAFEYLHSKGISHRDMKPDNIMLDNEFNLKIADFGFSSKTASNQSFKGTRSYMAPEILIGGEYHGQMVDIFAAGIILFIMVTQIPPFQMAHPKDGWYKFVCSNRMDKFWKYHGQNQPGGIEFFSKSFIDLINWLFNFDHTTRPSLSEIKEHEWYNGPVATKDEITEEFTKRQAMLDQCSDDAVPETDVPQEVYDSKSVHRDIKGNVEDSSNLPVLHRKEAEYIACLGSFTKFFSESPLEELFATIAQFAITKSSDYEFSASEYSIIMNIADESEQRVKLQINIMSAGENKHCIEAVKLAGDRFQFNDIYKEIKGFFGGHINTTA</sequence>
<evidence type="ECO:0000256" key="1">
    <source>
        <dbReference type="ARBA" id="ARBA00011245"/>
    </source>
</evidence>
<evidence type="ECO:0000256" key="5">
    <source>
        <dbReference type="ARBA" id="ARBA00022777"/>
    </source>
</evidence>
<proteinExistence type="inferred from homology"/>
<feature type="binding site" evidence="8">
    <location>
        <position position="159"/>
    </location>
    <ligand>
        <name>ATP</name>
        <dbReference type="ChEBI" id="CHEBI:30616"/>
    </ligand>
</feature>
<evidence type="ECO:0000256" key="7">
    <source>
        <dbReference type="PIRSR" id="PIRSR630616-1"/>
    </source>
</evidence>
<dbReference type="FunFam" id="1.10.510.10:FF:000571">
    <property type="entry name" value="Maternal embryonic leucine zipper kinase"/>
    <property type="match status" value="1"/>
</dbReference>
<dbReference type="SUPFAM" id="SSF56112">
    <property type="entry name" value="Protein kinase-like (PK-like)"/>
    <property type="match status" value="1"/>
</dbReference>
<comment type="caution">
    <text evidence="13">The sequence shown here is derived from an EMBL/GenBank/DDBJ whole genome shotgun (WGS) entry which is preliminary data.</text>
</comment>
<protein>
    <recommendedName>
        <fullName evidence="12">Protein kinase domain-containing protein</fullName>
    </recommendedName>
</protein>
<comment type="similarity">
    <text evidence="11">Belongs to the protein kinase superfamily.</text>
</comment>
<dbReference type="SMART" id="SM00220">
    <property type="entry name" value="S_TKc"/>
    <property type="match status" value="1"/>
</dbReference>
<keyword evidence="6 8" id="KW-0067">ATP-binding</keyword>
<dbReference type="InterPro" id="IPR000719">
    <property type="entry name" value="Prot_kinase_dom"/>
</dbReference>
<evidence type="ECO:0000256" key="10">
    <source>
        <dbReference type="PROSITE-ProRule" id="PRU10141"/>
    </source>
</evidence>
<evidence type="ECO:0000256" key="8">
    <source>
        <dbReference type="PIRSR" id="PIRSR630616-2"/>
    </source>
</evidence>
<keyword evidence="5" id="KW-0418">Kinase</keyword>
<feature type="cross-link" description="Glycyl lysine isopeptide (Lys-Gly) (interchain with G-Cter in SUMO2)" evidence="9">
    <location>
        <position position="143"/>
    </location>
</feature>
<evidence type="ECO:0000256" key="6">
    <source>
        <dbReference type="ARBA" id="ARBA00022840"/>
    </source>
</evidence>
<dbReference type="Pfam" id="PF00069">
    <property type="entry name" value="Pkinase"/>
    <property type="match status" value="1"/>
</dbReference>
<dbReference type="InterPro" id="IPR011009">
    <property type="entry name" value="Kinase-like_dom_sf"/>
</dbReference>
<dbReference type="AlphaFoldDB" id="A0AAD1UI16"/>
<dbReference type="Proteomes" id="UP001295684">
    <property type="component" value="Unassembled WGS sequence"/>
</dbReference>
<evidence type="ECO:0000256" key="3">
    <source>
        <dbReference type="ARBA" id="ARBA00022679"/>
    </source>
</evidence>
<comment type="subunit">
    <text evidence="1">Monomer.</text>
</comment>
<keyword evidence="14" id="KW-1185">Reference proteome</keyword>
<evidence type="ECO:0000256" key="2">
    <source>
        <dbReference type="ARBA" id="ARBA00022527"/>
    </source>
</evidence>
<organism evidence="13 14">
    <name type="scientific">Euplotes crassus</name>
    <dbReference type="NCBI Taxonomy" id="5936"/>
    <lineage>
        <taxon>Eukaryota</taxon>
        <taxon>Sar</taxon>
        <taxon>Alveolata</taxon>
        <taxon>Ciliophora</taxon>
        <taxon>Intramacronucleata</taxon>
        <taxon>Spirotrichea</taxon>
        <taxon>Hypotrichia</taxon>
        <taxon>Euplotida</taxon>
        <taxon>Euplotidae</taxon>
        <taxon>Moneuplotes</taxon>
    </lineage>
</organism>
<feature type="binding site" evidence="8">
    <location>
        <begin position="96"/>
        <end position="98"/>
    </location>
    <ligand>
        <name>ATP</name>
        <dbReference type="ChEBI" id="CHEBI:30616"/>
    </ligand>
</feature>